<dbReference type="PANTHER" id="PTHR15231">
    <property type="entry name" value="PHOSPHATIDYLINOSITOL N-ACETYLGLUCOSAMINYLTRANSFERASE SUBUNIT H"/>
    <property type="match status" value="1"/>
</dbReference>
<dbReference type="GO" id="GO:0000506">
    <property type="term" value="C:glycosylphosphatidylinositol-N-acetylglucosaminyltransferase (GPI-GnT) complex"/>
    <property type="evidence" value="ECO:0007669"/>
    <property type="project" value="InterPro"/>
</dbReference>
<evidence type="ECO:0000313" key="5">
    <source>
        <dbReference type="Proteomes" id="UP001172101"/>
    </source>
</evidence>
<dbReference type="GO" id="GO:0006506">
    <property type="term" value="P:GPI anchor biosynthetic process"/>
    <property type="evidence" value="ECO:0007669"/>
    <property type="project" value="InterPro"/>
</dbReference>
<organism evidence="4 5">
    <name type="scientific">Lasiosphaeria miniovina</name>
    <dbReference type="NCBI Taxonomy" id="1954250"/>
    <lineage>
        <taxon>Eukaryota</taxon>
        <taxon>Fungi</taxon>
        <taxon>Dikarya</taxon>
        <taxon>Ascomycota</taxon>
        <taxon>Pezizomycotina</taxon>
        <taxon>Sordariomycetes</taxon>
        <taxon>Sordariomycetidae</taxon>
        <taxon>Sordariales</taxon>
        <taxon>Lasiosphaeriaceae</taxon>
        <taxon>Lasiosphaeria</taxon>
    </lineage>
</organism>
<dbReference type="EMBL" id="JAUIRO010000007">
    <property type="protein sequence ID" value="KAK0706448.1"/>
    <property type="molecule type" value="Genomic_DNA"/>
</dbReference>
<gene>
    <name evidence="4" type="ORF">B0T26DRAFT_615070</name>
</gene>
<feature type="non-terminal residue" evidence="4">
    <location>
        <position position="1"/>
    </location>
</feature>
<sequence>FLTTPAHLYIRRPSPTTAEFTVTTCPPLTVPLRVALFSVLCVRVALVVGVVLTAYARLSPSPSSNPSSPSPSPPSSSSSPFLPLSSWDAVALLLQRWLDWLLASAAGQQCAALAAAPVLRPWWALGGVCGAAGWAAAALGRIHTTESLLVLRGLGIQTASSYGTAQGSLGGGGSGGSAMATTRETRFIPTEKIRDVLINEAFRGFEVSYCMVVVVDGEEDVVVVFPRLLPPRRIVEAVWRGVRGCLYEPDGGGSG</sequence>
<dbReference type="PANTHER" id="PTHR15231:SF1">
    <property type="entry name" value="PHOSPHATIDYLINOSITOL N-ACETYLGLUCOSAMINYLTRANSFERASE SUBUNIT H"/>
    <property type="match status" value="1"/>
</dbReference>
<proteinExistence type="inferred from homology"/>
<reference evidence="4" key="1">
    <citation type="submission" date="2023-06" db="EMBL/GenBank/DDBJ databases">
        <title>Genome-scale phylogeny and comparative genomics of the fungal order Sordariales.</title>
        <authorList>
            <consortium name="Lawrence Berkeley National Laboratory"/>
            <person name="Hensen N."/>
            <person name="Bonometti L."/>
            <person name="Westerberg I."/>
            <person name="Brannstrom I.O."/>
            <person name="Guillou S."/>
            <person name="Cros-Aarteil S."/>
            <person name="Calhoun S."/>
            <person name="Haridas S."/>
            <person name="Kuo A."/>
            <person name="Mondo S."/>
            <person name="Pangilinan J."/>
            <person name="Riley R."/>
            <person name="LaButti K."/>
            <person name="Andreopoulos B."/>
            <person name="Lipzen A."/>
            <person name="Chen C."/>
            <person name="Yanf M."/>
            <person name="Daum C."/>
            <person name="Ng V."/>
            <person name="Clum A."/>
            <person name="Steindorff A."/>
            <person name="Ohm R."/>
            <person name="Martin F."/>
            <person name="Silar P."/>
            <person name="Natvig D."/>
            <person name="Lalanne C."/>
            <person name="Gautier V."/>
            <person name="Ament-velasquez S.L."/>
            <person name="Kruys A."/>
            <person name="Hutchinson M.I."/>
            <person name="Powell A.J."/>
            <person name="Barry K."/>
            <person name="Miller A.N."/>
            <person name="Grigoriev I.V."/>
            <person name="Debuchy R."/>
            <person name="Gladieux P."/>
            <person name="Thoren M.H."/>
            <person name="Johannesson H."/>
        </authorList>
    </citation>
    <scope>NUCLEOTIDE SEQUENCE</scope>
    <source>
        <strain evidence="4">SMH2392-1A</strain>
    </source>
</reference>
<feature type="domain" description="Phosphatidylinositol N-acetylglucosaminyltransferase subunit H conserved" evidence="3">
    <location>
        <begin position="147"/>
        <end position="226"/>
    </location>
</feature>
<dbReference type="Proteomes" id="UP001172101">
    <property type="component" value="Unassembled WGS sequence"/>
</dbReference>
<dbReference type="AlphaFoldDB" id="A0AA39ZZC2"/>
<evidence type="ECO:0000313" key="4">
    <source>
        <dbReference type="EMBL" id="KAK0706448.1"/>
    </source>
</evidence>
<dbReference type="RefSeq" id="XP_060291542.1">
    <property type="nucleotide sequence ID" value="XM_060435969.1"/>
</dbReference>
<name>A0AA39ZZC2_9PEZI</name>
<protein>
    <submittedName>
        <fullName evidence="4">GPI-GlcNAc transferase complex, PIG-H component-domain-containing protein</fullName>
    </submittedName>
</protein>
<comment type="caution">
    <text evidence="4">The sequence shown here is derived from an EMBL/GenBank/DDBJ whole genome shotgun (WGS) entry which is preliminary data.</text>
</comment>
<keyword evidence="4" id="KW-0808">Transferase</keyword>
<dbReference type="InterPro" id="IPR019328">
    <property type="entry name" value="PIGH-H_dom"/>
</dbReference>
<accession>A0AA39ZZC2</accession>
<feature type="non-terminal residue" evidence="4">
    <location>
        <position position="255"/>
    </location>
</feature>
<dbReference type="GO" id="GO:0016740">
    <property type="term" value="F:transferase activity"/>
    <property type="evidence" value="ECO:0007669"/>
    <property type="project" value="UniProtKB-KW"/>
</dbReference>
<dbReference type="InterPro" id="IPR044215">
    <property type="entry name" value="PIG-H"/>
</dbReference>
<comment type="pathway">
    <text evidence="1">Glycolipid biosynthesis; glycosylphosphatidylinositol-anchor biosynthesis.</text>
</comment>
<dbReference type="Pfam" id="PF10181">
    <property type="entry name" value="PIG-H"/>
    <property type="match status" value="1"/>
</dbReference>
<dbReference type="GeneID" id="85319239"/>
<evidence type="ECO:0000259" key="3">
    <source>
        <dbReference type="Pfam" id="PF10181"/>
    </source>
</evidence>
<keyword evidence="5" id="KW-1185">Reference proteome</keyword>
<evidence type="ECO:0000256" key="1">
    <source>
        <dbReference type="ARBA" id="ARBA00004687"/>
    </source>
</evidence>
<comment type="similarity">
    <text evidence="2">Belongs to the PIGH family.</text>
</comment>
<evidence type="ECO:0000256" key="2">
    <source>
        <dbReference type="ARBA" id="ARBA00009610"/>
    </source>
</evidence>